<dbReference type="InterPro" id="IPR011006">
    <property type="entry name" value="CheY-like_superfamily"/>
</dbReference>
<dbReference type="Pfam" id="PF08448">
    <property type="entry name" value="PAS_4"/>
    <property type="match status" value="2"/>
</dbReference>
<dbReference type="Gene3D" id="3.40.50.2300">
    <property type="match status" value="1"/>
</dbReference>
<evidence type="ECO:0000259" key="9">
    <source>
        <dbReference type="PROSITE" id="PS50112"/>
    </source>
</evidence>
<dbReference type="PRINTS" id="PR00038">
    <property type="entry name" value="HTHLUXR"/>
</dbReference>
<evidence type="ECO:0000259" key="8">
    <source>
        <dbReference type="PROSITE" id="PS50110"/>
    </source>
</evidence>
<dbReference type="SUPFAM" id="SSF52172">
    <property type="entry name" value="CheY-like"/>
    <property type="match status" value="1"/>
</dbReference>
<name>A0A6G8PW61_9ACTN</name>
<proteinExistence type="predicted"/>
<keyword evidence="1 4" id="KW-0597">Phosphoprotein</keyword>
<dbReference type="Pfam" id="PF07730">
    <property type="entry name" value="HisKA_3"/>
    <property type="match status" value="1"/>
</dbReference>
<keyword evidence="2" id="KW-0808">Transferase</keyword>
<dbReference type="InterPro" id="IPR013655">
    <property type="entry name" value="PAS_fold_3"/>
</dbReference>
<dbReference type="InterPro" id="IPR001610">
    <property type="entry name" value="PAC"/>
</dbReference>
<feature type="domain" description="PAC" evidence="10">
    <location>
        <begin position="125"/>
        <end position="177"/>
    </location>
</feature>
<keyword evidence="12" id="KW-1185">Reference proteome</keyword>
<evidence type="ECO:0000259" key="6">
    <source>
        <dbReference type="PROSITE" id="PS50043"/>
    </source>
</evidence>
<dbReference type="PANTHER" id="PTHR44757">
    <property type="entry name" value="DIGUANYLATE CYCLASE DGCP"/>
    <property type="match status" value="1"/>
</dbReference>
<feature type="domain" description="Histidine kinase" evidence="7">
    <location>
        <begin position="784"/>
        <end position="873"/>
    </location>
</feature>
<evidence type="ECO:0000259" key="10">
    <source>
        <dbReference type="PROSITE" id="PS50113"/>
    </source>
</evidence>
<dbReference type="InterPro" id="IPR000792">
    <property type="entry name" value="Tscrpt_reg_LuxR_C"/>
</dbReference>
<dbReference type="SMART" id="SM00421">
    <property type="entry name" value="HTH_LUXR"/>
    <property type="match status" value="1"/>
</dbReference>
<dbReference type="InterPro" id="IPR058245">
    <property type="entry name" value="NreC/VraR/RcsB-like_REC"/>
</dbReference>
<sequence length="1113" mass="122169">MHRLKGTDGEGPSRAGSSPALRGRRPSWRGGGEAVVGGSQNGKERPSWENEKDYGVAVELAGLGLAQIDASSGRLLAVNEKMCEITGYSSEELLGMTFGEITRAEDRDGDLEGFRSVLRGEKPEHPVEQRYVRKDGSAIWVDLNASVVRDEYGRPLRMMAVARDVTERREAEERFRVLSEATVEGVVVHEMGTILEANPCFAAIFGYDGTEEVVGRTMPEFVTPESAELAMRHFREGFEGWYEGVGVKKDGTTFPIKAVGRESAYRGRPVRVSVVRDTTERKRAEEKLRGSEERLRTIVDAEPECVKVLGPDGTLLEMNPAGLAMIEAYSFEEVRGKPVHKMVSPEYRDAFVALTEEVFAGGSGELEFEIVGLKGTRRWLETHAAPLRDAKGEVFGLLGVTRDVTERKEAEEKLRASVKELSDLKFALDESAIVAFTDQKGRITYVNDKFCEVSGYSRAELIGRDHRLINSGYHPEGFIKDLWRTIARGRIWRGELRNRAKDGSIYWVDTTIVPFLDERGKPYQYVAIRYEVTDRKQAEEKLRESNALLQSVIEGSSDAIYLKDTWGRYLMANSSAAAIIGRPVEEILGRDDSELLDAETAASVMEVDRRIMSAGETSRVEERVPVAGEPRTFLSTKAPYRDHRGEVTGLIGVSSDITDLKRAEEELREIREAERSRIARDLHDVVLQDLVYALQTVRSLDEGQTSARNGGHDARLHEAAAALQRSVQGLRGAVYDLGAEEGKGAFLRSVEALVELNRRMNPGCEVEMEVGEGFPEEMPEGVGDQLLRIVQESLANARRHSGAGRVRVFAGSSGAKLWVEVSDDGRGFEPDGTRAGMGTRGMRERARALGGSLLVSSRPGGGTRVRVEVDTSRNGGGVAEDSAVLRRARVLIVDDHASFREGVASALEDEPDLSVVGQAGSLAEAREWLEGEAADVAVLDLGLPDGHGAELIGDLRAADSEAQALILSATDDRAEIAQAVELGAAGLLHKSTGMEEVADAIRRIRAGEALLPLEEVIDLLRLAGARKDREQEARTAISSLTEREKEVLSLLAEGLEPEEIAKRLHVSAKTERNHVANILKKLGVHSRLQALVFAVRHGLVEIGKPENRARNPV</sequence>
<evidence type="ECO:0000256" key="3">
    <source>
        <dbReference type="ARBA" id="ARBA00023125"/>
    </source>
</evidence>
<dbReference type="InterPro" id="IPR003594">
    <property type="entry name" value="HATPase_dom"/>
</dbReference>
<dbReference type="PROSITE" id="PS50109">
    <property type="entry name" value="HIS_KIN"/>
    <property type="match status" value="1"/>
</dbReference>
<keyword evidence="2" id="KW-0418">Kinase</keyword>
<evidence type="ECO:0000256" key="4">
    <source>
        <dbReference type="PROSITE-ProRule" id="PRU00169"/>
    </source>
</evidence>
<dbReference type="InterPro" id="IPR005467">
    <property type="entry name" value="His_kinase_dom"/>
</dbReference>
<dbReference type="PANTHER" id="PTHR44757:SF2">
    <property type="entry name" value="BIOFILM ARCHITECTURE MAINTENANCE PROTEIN MBAA"/>
    <property type="match status" value="1"/>
</dbReference>
<dbReference type="SUPFAM" id="SSF55874">
    <property type="entry name" value="ATPase domain of HSP90 chaperone/DNA topoisomerase II/histidine kinase"/>
    <property type="match status" value="1"/>
</dbReference>
<feature type="domain" description="PAC" evidence="10">
    <location>
        <begin position="492"/>
        <end position="544"/>
    </location>
</feature>
<accession>A0A6G8PW61</accession>
<feature type="modified residue" description="4-aspartylphosphate" evidence="4">
    <location>
        <position position="940"/>
    </location>
</feature>
<dbReference type="NCBIfam" id="TIGR00229">
    <property type="entry name" value="sensory_box"/>
    <property type="match status" value="5"/>
</dbReference>
<dbReference type="CDD" id="cd06170">
    <property type="entry name" value="LuxR_C_like"/>
    <property type="match status" value="1"/>
</dbReference>
<evidence type="ECO:0000256" key="5">
    <source>
        <dbReference type="SAM" id="MobiDB-lite"/>
    </source>
</evidence>
<dbReference type="SMART" id="SM00448">
    <property type="entry name" value="REC"/>
    <property type="match status" value="1"/>
</dbReference>
<feature type="region of interest" description="Disordered" evidence="5">
    <location>
        <begin position="1"/>
        <end position="49"/>
    </location>
</feature>
<feature type="domain" description="PAC" evidence="10">
    <location>
        <begin position="613"/>
        <end position="669"/>
    </location>
</feature>
<evidence type="ECO:0000313" key="12">
    <source>
        <dbReference type="Proteomes" id="UP000502706"/>
    </source>
</evidence>
<dbReference type="CDD" id="cd16917">
    <property type="entry name" value="HATPase_UhpB-NarQ-NarX-like"/>
    <property type="match status" value="1"/>
</dbReference>
<evidence type="ECO:0000313" key="11">
    <source>
        <dbReference type="EMBL" id="QIN78444.1"/>
    </source>
</evidence>
<organism evidence="11 12">
    <name type="scientific">Rubrobacter marinus</name>
    <dbReference type="NCBI Taxonomy" id="2653852"/>
    <lineage>
        <taxon>Bacteria</taxon>
        <taxon>Bacillati</taxon>
        <taxon>Actinomycetota</taxon>
        <taxon>Rubrobacteria</taxon>
        <taxon>Rubrobacterales</taxon>
        <taxon>Rubrobacteraceae</taxon>
        <taxon>Rubrobacter</taxon>
    </lineage>
</organism>
<dbReference type="InterPro" id="IPR052155">
    <property type="entry name" value="Biofilm_reg_signaling"/>
</dbReference>
<dbReference type="SUPFAM" id="SSF46894">
    <property type="entry name" value="C-terminal effector domain of the bipartite response regulators"/>
    <property type="match status" value="1"/>
</dbReference>
<evidence type="ECO:0000256" key="1">
    <source>
        <dbReference type="ARBA" id="ARBA00022553"/>
    </source>
</evidence>
<dbReference type="Pfam" id="PF08447">
    <property type="entry name" value="PAS_3"/>
    <property type="match status" value="1"/>
</dbReference>
<dbReference type="Gene3D" id="3.30.565.10">
    <property type="entry name" value="Histidine kinase-like ATPase, C-terminal domain"/>
    <property type="match status" value="1"/>
</dbReference>
<dbReference type="PROSITE" id="PS50043">
    <property type="entry name" value="HTH_LUXR_2"/>
    <property type="match status" value="1"/>
</dbReference>
<dbReference type="EMBL" id="CP045121">
    <property type="protein sequence ID" value="QIN78444.1"/>
    <property type="molecule type" value="Genomic_DNA"/>
</dbReference>
<dbReference type="SMART" id="SM00387">
    <property type="entry name" value="HATPase_c"/>
    <property type="match status" value="1"/>
</dbReference>
<dbReference type="Proteomes" id="UP000502706">
    <property type="component" value="Chromosome"/>
</dbReference>
<dbReference type="PROSITE" id="PS50112">
    <property type="entry name" value="PAS"/>
    <property type="match status" value="4"/>
</dbReference>
<keyword evidence="3" id="KW-0238">DNA-binding</keyword>
<dbReference type="SMART" id="SM00086">
    <property type="entry name" value="PAC"/>
    <property type="match status" value="5"/>
</dbReference>
<feature type="domain" description="HTH luxR-type" evidence="6">
    <location>
        <begin position="1033"/>
        <end position="1098"/>
    </location>
</feature>
<dbReference type="InterPro" id="IPR035965">
    <property type="entry name" value="PAS-like_dom_sf"/>
</dbReference>
<dbReference type="PROSITE" id="PS50113">
    <property type="entry name" value="PAC"/>
    <property type="match status" value="4"/>
</dbReference>
<dbReference type="Pfam" id="PF00072">
    <property type="entry name" value="Response_reg"/>
    <property type="match status" value="1"/>
</dbReference>
<dbReference type="GO" id="GO:0006355">
    <property type="term" value="P:regulation of DNA-templated transcription"/>
    <property type="evidence" value="ECO:0007669"/>
    <property type="project" value="InterPro"/>
</dbReference>
<dbReference type="KEGG" id="rmar:GBA65_07795"/>
<dbReference type="Pfam" id="PF02518">
    <property type="entry name" value="HATPase_c"/>
    <property type="match status" value="1"/>
</dbReference>
<dbReference type="InterPro" id="IPR001789">
    <property type="entry name" value="Sig_transdc_resp-reg_receiver"/>
</dbReference>
<feature type="domain" description="PAC" evidence="10">
    <location>
        <begin position="364"/>
        <end position="416"/>
    </location>
</feature>
<dbReference type="Pfam" id="PF13426">
    <property type="entry name" value="PAS_9"/>
    <property type="match status" value="2"/>
</dbReference>
<feature type="domain" description="PAS" evidence="9">
    <location>
        <begin position="410"/>
        <end position="476"/>
    </location>
</feature>
<feature type="domain" description="PAS" evidence="9">
    <location>
        <begin position="291"/>
        <end position="362"/>
    </location>
</feature>
<dbReference type="CDD" id="cd17535">
    <property type="entry name" value="REC_NarL-like"/>
    <property type="match status" value="1"/>
</dbReference>
<dbReference type="Gene3D" id="3.30.450.20">
    <property type="entry name" value="PAS domain"/>
    <property type="match status" value="5"/>
</dbReference>
<dbReference type="SMART" id="SM00091">
    <property type="entry name" value="PAS"/>
    <property type="match status" value="5"/>
</dbReference>
<dbReference type="GO" id="GO:0000155">
    <property type="term" value="F:phosphorelay sensor kinase activity"/>
    <property type="evidence" value="ECO:0007669"/>
    <property type="project" value="InterPro"/>
</dbReference>
<feature type="domain" description="PAS" evidence="9">
    <location>
        <begin position="50"/>
        <end position="121"/>
    </location>
</feature>
<dbReference type="PROSITE" id="PS50110">
    <property type="entry name" value="RESPONSE_REGULATORY"/>
    <property type="match status" value="1"/>
</dbReference>
<reference evidence="11 12" key="1">
    <citation type="submission" date="2019-10" db="EMBL/GenBank/DDBJ databases">
        <title>Rubrobacter sp nov SCSIO 52915 isolated from a deep-sea sediment in the South China Sea.</title>
        <authorList>
            <person name="Chen R.W."/>
        </authorList>
    </citation>
    <scope>NUCLEOTIDE SEQUENCE [LARGE SCALE GENOMIC DNA]</scope>
    <source>
        <strain evidence="11 12">SCSIO 52915</strain>
    </source>
</reference>
<dbReference type="AlphaFoldDB" id="A0A6G8PW61"/>
<evidence type="ECO:0000259" key="7">
    <source>
        <dbReference type="PROSITE" id="PS50109"/>
    </source>
</evidence>
<dbReference type="GO" id="GO:0016020">
    <property type="term" value="C:membrane"/>
    <property type="evidence" value="ECO:0007669"/>
    <property type="project" value="InterPro"/>
</dbReference>
<feature type="domain" description="Response regulatory" evidence="8">
    <location>
        <begin position="889"/>
        <end position="1005"/>
    </location>
</feature>
<dbReference type="InterPro" id="IPR000014">
    <property type="entry name" value="PAS"/>
</dbReference>
<dbReference type="Pfam" id="PF00196">
    <property type="entry name" value="GerE"/>
    <property type="match status" value="1"/>
</dbReference>
<dbReference type="CDD" id="cd00130">
    <property type="entry name" value="PAS"/>
    <property type="match status" value="5"/>
</dbReference>
<protein>
    <submittedName>
        <fullName evidence="11">PAS domain S-box protein</fullName>
    </submittedName>
</protein>
<gene>
    <name evidence="11" type="ORF">GBA65_07795</name>
</gene>
<feature type="domain" description="PAS" evidence="9">
    <location>
        <begin position="545"/>
        <end position="615"/>
    </location>
</feature>
<dbReference type="InterPro" id="IPR011712">
    <property type="entry name" value="Sig_transdc_His_kin_sub3_dim/P"/>
</dbReference>
<dbReference type="GO" id="GO:0003677">
    <property type="term" value="F:DNA binding"/>
    <property type="evidence" value="ECO:0007669"/>
    <property type="project" value="UniProtKB-KW"/>
</dbReference>
<dbReference type="InterPro" id="IPR000700">
    <property type="entry name" value="PAS-assoc_C"/>
</dbReference>
<dbReference type="InterPro" id="IPR016032">
    <property type="entry name" value="Sig_transdc_resp-reg_C-effctor"/>
</dbReference>
<dbReference type="InterPro" id="IPR013656">
    <property type="entry name" value="PAS_4"/>
</dbReference>
<dbReference type="Gene3D" id="1.20.5.1930">
    <property type="match status" value="1"/>
</dbReference>
<dbReference type="InterPro" id="IPR036890">
    <property type="entry name" value="HATPase_C_sf"/>
</dbReference>
<dbReference type="SUPFAM" id="SSF55785">
    <property type="entry name" value="PYP-like sensor domain (PAS domain)"/>
    <property type="match status" value="5"/>
</dbReference>
<dbReference type="GO" id="GO:0046983">
    <property type="term" value="F:protein dimerization activity"/>
    <property type="evidence" value="ECO:0007669"/>
    <property type="project" value="InterPro"/>
</dbReference>
<evidence type="ECO:0000256" key="2">
    <source>
        <dbReference type="ARBA" id="ARBA00022777"/>
    </source>
</evidence>